<gene>
    <name evidence="1" type="ORF">AWC14_00235</name>
</gene>
<evidence type="ECO:0000313" key="1">
    <source>
        <dbReference type="EMBL" id="ORW03704.1"/>
    </source>
</evidence>
<accession>A0A1X1XY72</accession>
<evidence type="ECO:0000313" key="2">
    <source>
        <dbReference type="Proteomes" id="UP000193487"/>
    </source>
</evidence>
<protein>
    <submittedName>
        <fullName evidence="1">Uncharacterized protein</fullName>
    </submittedName>
</protein>
<organism evidence="1 2">
    <name type="scientific">Mycobacterium kyorinense</name>
    <dbReference type="NCBI Taxonomy" id="487514"/>
    <lineage>
        <taxon>Bacteria</taxon>
        <taxon>Bacillati</taxon>
        <taxon>Actinomycetota</taxon>
        <taxon>Actinomycetes</taxon>
        <taxon>Mycobacteriales</taxon>
        <taxon>Mycobacteriaceae</taxon>
        <taxon>Mycobacterium</taxon>
    </lineage>
</organism>
<proteinExistence type="predicted"/>
<dbReference type="EMBL" id="LQPE01000115">
    <property type="protein sequence ID" value="ORW03704.1"/>
    <property type="molecule type" value="Genomic_DNA"/>
</dbReference>
<keyword evidence="2" id="KW-1185">Reference proteome</keyword>
<name>A0A1X1XY72_9MYCO</name>
<dbReference type="OrthoDB" id="4762026at2"/>
<comment type="caution">
    <text evidence="1">The sequence shown here is derived from an EMBL/GenBank/DDBJ whole genome shotgun (WGS) entry which is preliminary data.</text>
</comment>
<sequence length="104" mass="11956">MRVELFHDRSPDYECGMQLFIDGAQVTFTEYSIDPGAGHYWHDWIASRAYDIVHASPAVAALIRQEALLDSPYIDGMPHDMTQRERDLADAIEHQRAQICPRVR</sequence>
<reference evidence="1 2" key="1">
    <citation type="submission" date="2016-01" db="EMBL/GenBank/DDBJ databases">
        <title>The new phylogeny of the genus Mycobacterium.</title>
        <authorList>
            <person name="Tarcisio F."/>
            <person name="Conor M."/>
            <person name="Antonella G."/>
            <person name="Elisabetta G."/>
            <person name="Giulia F.S."/>
            <person name="Sara T."/>
            <person name="Anna F."/>
            <person name="Clotilde B."/>
            <person name="Roberto B."/>
            <person name="Veronica D.S."/>
            <person name="Fabio R."/>
            <person name="Monica P."/>
            <person name="Olivier J."/>
            <person name="Enrico T."/>
            <person name="Nicola S."/>
        </authorList>
    </citation>
    <scope>NUCLEOTIDE SEQUENCE [LARGE SCALE GENOMIC DNA]</scope>
    <source>
        <strain evidence="1 2">DSM 45166</strain>
    </source>
</reference>
<dbReference type="Proteomes" id="UP000193487">
    <property type="component" value="Unassembled WGS sequence"/>
</dbReference>
<dbReference type="AlphaFoldDB" id="A0A1X1XY72"/>
<dbReference type="RefSeq" id="WP_084031206.1">
    <property type="nucleotide sequence ID" value="NZ_LQPE01000115.1"/>
</dbReference>